<dbReference type="Gene3D" id="3.30.390.50">
    <property type="entry name" value="CO dehydrogenase flavoprotein, C-terminal domain"/>
    <property type="match status" value="1"/>
</dbReference>
<dbReference type="InterPro" id="IPR014307">
    <property type="entry name" value="Xanthine_DH_ssu"/>
</dbReference>
<dbReference type="SUPFAM" id="SSF56176">
    <property type="entry name" value="FAD-binding/transporter-associated domain-like"/>
    <property type="match status" value="1"/>
</dbReference>
<dbReference type="SUPFAM" id="SSF54292">
    <property type="entry name" value="2Fe-2S ferredoxin-like"/>
    <property type="match status" value="1"/>
</dbReference>
<dbReference type="PIRSF" id="PIRSF036557">
    <property type="entry name" value="XdhA_RC"/>
    <property type="match status" value="1"/>
</dbReference>
<evidence type="ECO:0000313" key="9">
    <source>
        <dbReference type="EMBL" id="TKJ89643.1"/>
    </source>
</evidence>
<dbReference type="AlphaFoldDB" id="A0A4U3F7W0"/>
<evidence type="ECO:0000256" key="3">
    <source>
        <dbReference type="ARBA" id="ARBA00022827"/>
    </source>
</evidence>
<dbReference type="InterPro" id="IPR016208">
    <property type="entry name" value="Ald_Oxase/xanthine_DH-like"/>
</dbReference>
<dbReference type="RefSeq" id="WP_137269371.1">
    <property type="nucleotide sequence ID" value="NZ_JACYNM010000001.1"/>
</dbReference>
<protein>
    <submittedName>
        <fullName evidence="9">Xanthine dehydrogenase small subunit</fullName>
        <ecNumber evidence="8">1.17.1.4</ecNumber>
    </submittedName>
</protein>
<keyword evidence="1" id="KW-0285">Flavoprotein</keyword>
<dbReference type="InterPro" id="IPR036683">
    <property type="entry name" value="CO_DH_flav_C_dom_sf"/>
</dbReference>
<keyword evidence="2" id="KW-0479">Metal-binding</keyword>
<keyword evidence="3" id="KW-0274">FAD</keyword>
<dbReference type="InterPro" id="IPR001041">
    <property type="entry name" value="2Fe-2S_ferredoxin-type"/>
</dbReference>
<dbReference type="PROSITE" id="PS51085">
    <property type="entry name" value="2FE2S_FER_2"/>
    <property type="match status" value="1"/>
</dbReference>
<dbReference type="GO" id="GO:0051537">
    <property type="term" value="F:2 iron, 2 sulfur cluster binding"/>
    <property type="evidence" value="ECO:0007669"/>
    <property type="project" value="InterPro"/>
</dbReference>
<dbReference type="CDD" id="cd00207">
    <property type="entry name" value="fer2"/>
    <property type="match status" value="1"/>
</dbReference>
<dbReference type="Gene3D" id="3.10.20.30">
    <property type="match status" value="1"/>
</dbReference>
<dbReference type="EMBL" id="JACYNN010000001">
    <property type="protein sequence ID" value="MBD8105018.1"/>
    <property type="molecule type" value="Genomic_DNA"/>
</dbReference>
<reference evidence="8 11" key="2">
    <citation type="journal article" date="2020" name="FEMS Microbiol. Ecol.">
        <title>Temporal dynamics of bacterial communities during seed development and maturation.</title>
        <authorList>
            <person name="Chesneau G."/>
            <person name="Torres-Cortes G."/>
            <person name="Briand M."/>
            <person name="Darrasse A."/>
            <person name="Preveaux A."/>
            <person name="Marais C."/>
            <person name="Jacques M.A."/>
            <person name="Shade A."/>
            <person name="Barret M."/>
        </authorList>
    </citation>
    <scope>NUCLEOTIDE SEQUENCE [LARGE SCALE GENOMIC DNA]</scope>
    <source>
        <strain evidence="8 11">CFBP13732</strain>
    </source>
</reference>
<dbReference type="InterPro" id="IPR036318">
    <property type="entry name" value="FAD-bd_PCMH-like_sf"/>
</dbReference>
<dbReference type="Gene3D" id="3.30.465.10">
    <property type="match status" value="1"/>
</dbReference>
<dbReference type="InterPro" id="IPR036010">
    <property type="entry name" value="2Fe-2S_ferredoxin-like_sf"/>
</dbReference>
<dbReference type="InterPro" id="IPR002888">
    <property type="entry name" value="2Fe-2S-bd"/>
</dbReference>
<dbReference type="Pfam" id="PF00111">
    <property type="entry name" value="Fer2"/>
    <property type="match status" value="1"/>
</dbReference>
<evidence type="ECO:0000256" key="4">
    <source>
        <dbReference type="ARBA" id="ARBA00023002"/>
    </source>
</evidence>
<dbReference type="SMART" id="SM01092">
    <property type="entry name" value="CO_deh_flav_C"/>
    <property type="match status" value="1"/>
</dbReference>
<dbReference type="InterPro" id="IPR036884">
    <property type="entry name" value="2Fe-2S-bd_dom_sf"/>
</dbReference>
<dbReference type="Pfam" id="PF00941">
    <property type="entry name" value="FAD_binding_5"/>
    <property type="match status" value="1"/>
</dbReference>
<dbReference type="Gene3D" id="3.30.43.10">
    <property type="entry name" value="Uridine Diphospho-n-acetylenolpyruvylglucosamine Reductase, domain 2"/>
    <property type="match status" value="1"/>
</dbReference>
<dbReference type="Proteomes" id="UP000661012">
    <property type="component" value="Unassembled WGS sequence"/>
</dbReference>
<dbReference type="InterPro" id="IPR005107">
    <property type="entry name" value="CO_DH_flav_C"/>
</dbReference>
<keyword evidence="5" id="KW-0408">Iron</keyword>
<dbReference type="EC" id="1.17.1.4" evidence="8"/>
<dbReference type="STRING" id="1219360.GCA_001571305_00709"/>
<dbReference type="OrthoDB" id="9775084at2"/>
<evidence type="ECO:0000256" key="5">
    <source>
        <dbReference type="ARBA" id="ARBA00023004"/>
    </source>
</evidence>
<feature type="domain" description="FAD-binding PCMH-type" evidence="7">
    <location>
        <begin position="187"/>
        <end position="360"/>
    </location>
</feature>
<accession>A0A4U3F7W0</accession>
<dbReference type="InterPro" id="IPR016169">
    <property type="entry name" value="FAD-bd_PCMH_sub2"/>
</dbReference>
<dbReference type="GO" id="GO:0004854">
    <property type="term" value="F:xanthine dehydrogenase activity"/>
    <property type="evidence" value="ECO:0007669"/>
    <property type="project" value="UniProtKB-EC"/>
</dbReference>
<evidence type="ECO:0000256" key="2">
    <source>
        <dbReference type="ARBA" id="ARBA00022723"/>
    </source>
</evidence>
<dbReference type="InterPro" id="IPR002346">
    <property type="entry name" value="Mopterin_DH_FAD-bd"/>
</dbReference>
<dbReference type="InterPro" id="IPR006058">
    <property type="entry name" value="2Fe2S_fd_BS"/>
</dbReference>
<keyword evidence="11" id="KW-1185">Reference proteome</keyword>
<dbReference type="NCBIfam" id="TIGR02963">
    <property type="entry name" value="xanthine_xdhA"/>
    <property type="match status" value="1"/>
</dbReference>
<dbReference type="InterPro" id="IPR016166">
    <property type="entry name" value="FAD-bd_PCMH"/>
</dbReference>
<dbReference type="InterPro" id="IPR016167">
    <property type="entry name" value="FAD-bd_PCMH_sub1"/>
</dbReference>
<dbReference type="Proteomes" id="UP000306393">
    <property type="component" value="Unassembled WGS sequence"/>
</dbReference>
<name>A0A4U3F7W0_9GAMM</name>
<evidence type="ECO:0000313" key="11">
    <source>
        <dbReference type="Proteomes" id="UP000661012"/>
    </source>
</evidence>
<gene>
    <name evidence="9" type="primary">xdhA</name>
    <name evidence="9" type="ORF">EpCFBP13511_12765</name>
    <name evidence="8" type="ORF">IFT93_01110</name>
</gene>
<dbReference type="GO" id="GO:0005506">
    <property type="term" value="F:iron ion binding"/>
    <property type="evidence" value="ECO:0007669"/>
    <property type="project" value="InterPro"/>
</dbReference>
<evidence type="ECO:0000313" key="10">
    <source>
        <dbReference type="Proteomes" id="UP000306393"/>
    </source>
</evidence>
<dbReference type="Pfam" id="PF01799">
    <property type="entry name" value="Fer2_2"/>
    <property type="match status" value="1"/>
</dbReference>
<evidence type="ECO:0000259" key="7">
    <source>
        <dbReference type="PROSITE" id="PS51387"/>
    </source>
</evidence>
<dbReference type="InterPro" id="IPR012175">
    <property type="entry name" value="Xanth_DH_ssu_bac"/>
</dbReference>
<dbReference type="InterPro" id="IPR012675">
    <property type="entry name" value="Beta-grasp_dom_sf"/>
</dbReference>
<keyword evidence="4 8" id="KW-0560">Oxidoreductase</keyword>
<dbReference type="SUPFAM" id="SSF47741">
    <property type="entry name" value="CO dehydrogenase ISP C-domain like"/>
    <property type="match status" value="1"/>
</dbReference>
<dbReference type="PANTHER" id="PTHR45444">
    <property type="entry name" value="XANTHINE DEHYDROGENASE"/>
    <property type="match status" value="1"/>
</dbReference>
<comment type="caution">
    <text evidence="9">The sequence shown here is derived from an EMBL/GenBank/DDBJ whole genome shotgun (WGS) entry which is preliminary data.</text>
</comment>
<reference evidence="9 10" key="1">
    <citation type="journal article" date="2019" name="Sci. Rep.">
        <title>Differences in resource use lead to coexistence of seed-transmitted microbial populations.</title>
        <authorList>
            <person name="Torres-Cortes G."/>
            <person name="Garcia B.J."/>
            <person name="Compant S."/>
            <person name="Rezki S."/>
            <person name="Jones P."/>
            <person name="Preveaux A."/>
            <person name="Briand M."/>
            <person name="Roulet A."/>
            <person name="Bouchez O."/>
            <person name="Jacobson D."/>
            <person name="Barret M."/>
        </authorList>
    </citation>
    <scope>NUCLEOTIDE SEQUENCE [LARGE SCALE GENOMIC DNA]</scope>
    <source>
        <strain evidence="9 10">CFBP13511</strain>
    </source>
</reference>
<dbReference type="PANTHER" id="PTHR45444:SF3">
    <property type="entry name" value="XANTHINE DEHYDROGENASE"/>
    <property type="match status" value="1"/>
</dbReference>
<dbReference type="SUPFAM" id="SSF55447">
    <property type="entry name" value="CO dehydrogenase flavoprotein C-terminal domain-like"/>
    <property type="match status" value="1"/>
</dbReference>
<proteinExistence type="predicted"/>
<organism evidence="9 10">
    <name type="scientific">Erwinia persicina</name>
    <dbReference type="NCBI Taxonomy" id="55211"/>
    <lineage>
        <taxon>Bacteria</taxon>
        <taxon>Pseudomonadati</taxon>
        <taxon>Pseudomonadota</taxon>
        <taxon>Gammaproteobacteria</taxon>
        <taxon>Enterobacterales</taxon>
        <taxon>Erwiniaceae</taxon>
        <taxon>Erwinia</taxon>
    </lineage>
</organism>
<dbReference type="Pfam" id="PF03450">
    <property type="entry name" value="CO_deh_flav_C"/>
    <property type="match status" value="1"/>
</dbReference>
<dbReference type="PROSITE" id="PS00197">
    <property type="entry name" value="2FE2S_FER_1"/>
    <property type="match status" value="1"/>
</dbReference>
<feature type="domain" description="2Fe-2S ferredoxin-type" evidence="6">
    <location>
        <begin position="1"/>
        <end position="85"/>
    </location>
</feature>
<dbReference type="PROSITE" id="PS51387">
    <property type="entry name" value="FAD_PCMH"/>
    <property type="match status" value="1"/>
</dbReference>
<sequence>MIQFLLNQRLVSEHDIDPNTTVLNYLRQHQRRCGTKEGCASGDCGACTVTLGHVEAGQMRYQTVNSCLTFVSHLQGKQLISVEDLRQPAGLHSAQQAMVDCHASQCGFCTPGFVMSIFTLQKNGGGAEPRQIEQALAGNLCRCTGYRPIVDAARQACAAAGTDSFQQQEAATVAQLLQLQTPEMQELRWQGNRCLLPKTIKQLSEALLAHPGATLLAGGTDLALQVTQRGETLPLLIAVDQIDELKQCVIHDDERVIGAGVSLSACWQWLGEAIPALTQILARFASQQIRNLGTLGGNIGNASPIGDMPPMLLALDASLILQQGDQQRRLPLADFFLSYRKTALREGEFIRAVAIPHSATEEHFRAWKVSKRREDDISAVFAAFTLATDDSGCVSRVRIAFGGMAETPRRAFHCEQQLLGQPLTAATVENACRALAEDFQPLSDFRASAAYRLQLAKNLLRRYHASLSGELILTEVSDYVP</sequence>
<dbReference type="GO" id="GO:0071949">
    <property type="term" value="F:FAD binding"/>
    <property type="evidence" value="ECO:0007669"/>
    <property type="project" value="InterPro"/>
</dbReference>
<evidence type="ECO:0000256" key="1">
    <source>
        <dbReference type="ARBA" id="ARBA00022630"/>
    </source>
</evidence>
<evidence type="ECO:0000313" key="8">
    <source>
        <dbReference type="EMBL" id="MBD8105018.1"/>
    </source>
</evidence>
<dbReference type="Gene3D" id="1.10.150.120">
    <property type="entry name" value="[2Fe-2S]-binding domain"/>
    <property type="match status" value="1"/>
</dbReference>
<evidence type="ECO:0000259" key="6">
    <source>
        <dbReference type="PROSITE" id="PS51085"/>
    </source>
</evidence>
<dbReference type="EMBL" id="QGAC01000011">
    <property type="protein sequence ID" value="TKJ89643.1"/>
    <property type="molecule type" value="Genomic_DNA"/>
</dbReference>